<dbReference type="GO" id="GO:0033969">
    <property type="term" value="F:gamma-glutamyl-gamma-aminobutyrate hydrolase activity"/>
    <property type="evidence" value="ECO:0007669"/>
    <property type="project" value="TreeGrafter"/>
</dbReference>
<accession>A0A9P2WRC3</accession>
<dbReference type="Proteomes" id="UP000014184">
    <property type="component" value="Unassembled WGS sequence"/>
</dbReference>
<dbReference type="AlphaFoldDB" id="A0A9P2WRC3"/>
<evidence type="ECO:0008006" key="3">
    <source>
        <dbReference type="Google" id="ProtNLM"/>
    </source>
</evidence>
<dbReference type="InterPro" id="IPR029062">
    <property type="entry name" value="Class_I_gatase-like"/>
</dbReference>
<reference evidence="1 2" key="1">
    <citation type="journal article" date="2013" name="Genome Announc.">
        <title>Draft Genome Sequence of the Lignocellulose Decomposer Thermobifida fusca Strain TM51.</title>
        <authorList>
            <person name="Toth A."/>
            <person name="Barna T."/>
            <person name="Nagy I."/>
            <person name="Horvath B."/>
            <person name="Nagy I."/>
            <person name="Tancsics A."/>
            <person name="Kriszt B."/>
            <person name="Baka E."/>
            <person name="Fekete C."/>
            <person name="Kukolya J."/>
        </authorList>
    </citation>
    <scope>NUCLEOTIDE SEQUENCE [LARGE SCALE GENOMIC DNA]</scope>
    <source>
        <strain evidence="1 2">TM51</strain>
    </source>
</reference>
<dbReference type="PANTHER" id="PTHR43235:SF1">
    <property type="entry name" value="GLUTAMINE AMIDOTRANSFERASE PB2B2.05-RELATED"/>
    <property type="match status" value="1"/>
</dbReference>
<evidence type="ECO:0000313" key="1">
    <source>
        <dbReference type="EMBL" id="EOR71463.1"/>
    </source>
</evidence>
<dbReference type="SUPFAM" id="SSF52317">
    <property type="entry name" value="Class I glutamine amidotransferase-like"/>
    <property type="match status" value="1"/>
</dbReference>
<gene>
    <name evidence="1" type="ORF">TM51_07326</name>
</gene>
<dbReference type="InterPro" id="IPR011697">
    <property type="entry name" value="Peptidase_C26"/>
</dbReference>
<name>A0A9P2WRC3_THEFU</name>
<dbReference type="PANTHER" id="PTHR43235">
    <property type="entry name" value="GLUTAMINE AMIDOTRANSFERASE PB2B2.05-RELATED"/>
    <property type="match status" value="1"/>
</dbReference>
<protein>
    <recommendedName>
        <fullName evidence="3">Gamma-glutamyl-gamma-aminobutyrate hydrolase family protein</fullName>
    </recommendedName>
</protein>
<comment type="caution">
    <text evidence="1">The sequence shown here is derived from an EMBL/GenBank/DDBJ whole genome shotgun (WGS) entry which is preliminary data.</text>
</comment>
<dbReference type="Pfam" id="PF07722">
    <property type="entry name" value="Peptidase_C26"/>
    <property type="match status" value="1"/>
</dbReference>
<dbReference type="GO" id="GO:0006598">
    <property type="term" value="P:polyamine catabolic process"/>
    <property type="evidence" value="ECO:0007669"/>
    <property type="project" value="TreeGrafter"/>
</dbReference>
<organism evidence="1 2">
    <name type="scientific">Thermobifida fusca TM51</name>
    <dbReference type="NCBI Taxonomy" id="1169414"/>
    <lineage>
        <taxon>Bacteria</taxon>
        <taxon>Bacillati</taxon>
        <taxon>Actinomycetota</taxon>
        <taxon>Actinomycetes</taxon>
        <taxon>Streptosporangiales</taxon>
        <taxon>Nocardiopsidaceae</taxon>
        <taxon>Thermobifida</taxon>
    </lineage>
</organism>
<keyword evidence="2" id="KW-1185">Reference proteome</keyword>
<dbReference type="Gene3D" id="3.40.50.880">
    <property type="match status" value="1"/>
</dbReference>
<dbReference type="InterPro" id="IPR044668">
    <property type="entry name" value="PuuD-like"/>
</dbReference>
<sequence>MPRPLIGITSYLGPARWGHWVREASVVATPFLREVDRAGGLPVVLAPVHPRRIPDLLHRIDGFVFTTGAPVGADTEAENADPRRDRFEIELIRAVLDAGRPFLAVERGLQVLNVAVGGTLLPAADTGPGLADAEVIINVSSMLGKVLGDRARVRCAASPGINRIGSGLMPVAWGATQTVEAVEAVGHPFGVGVRWRPEEGTDRRLFCALVDYAAG</sequence>
<proteinExistence type="predicted"/>
<dbReference type="GO" id="GO:0005829">
    <property type="term" value="C:cytosol"/>
    <property type="evidence" value="ECO:0007669"/>
    <property type="project" value="TreeGrafter"/>
</dbReference>
<dbReference type="EMBL" id="AOSG01000035">
    <property type="protein sequence ID" value="EOR71463.1"/>
    <property type="molecule type" value="Genomic_DNA"/>
</dbReference>
<dbReference type="RefSeq" id="WP_011291826.1">
    <property type="nucleotide sequence ID" value="NZ_AOSG01000035.1"/>
</dbReference>
<evidence type="ECO:0000313" key="2">
    <source>
        <dbReference type="Proteomes" id="UP000014184"/>
    </source>
</evidence>